<evidence type="ECO:0000313" key="1">
    <source>
        <dbReference type="EMBL" id="MFC7704864.1"/>
    </source>
</evidence>
<accession>A0ABW2UMZ2</accession>
<sequence length="111" mass="12344">MRETIAAKVEPTFRADIFIGGSVDAAREACREFVMRGLCVSMSPCDFIYTGGVESGVRIGLINYPRFPKSPTEITEDALELARFLIVRLHQSSASVVTDSNTTWLTRREVD</sequence>
<proteinExistence type="predicted"/>
<reference evidence="2" key="1">
    <citation type="journal article" date="2019" name="Int. J. Syst. Evol. Microbiol.">
        <title>The Global Catalogue of Microorganisms (GCM) 10K type strain sequencing project: providing services to taxonomists for standard genome sequencing and annotation.</title>
        <authorList>
            <consortium name="The Broad Institute Genomics Platform"/>
            <consortium name="The Broad Institute Genome Sequencing Center for Infectious Disease"/>
            <person name="Wu L."/>
            <person name="Ma J."/>
        </authorList>
    </citation>
    <scope>NUCLEOTIDE SEQUENCE [LARGE SCALE GENOMIC DNA]</scope>
    <source>
        <strain evidence="2">CGMCC 1.12750</strain>
    </source>
</reference>
<protein>
    <submittedName>
        <fullName evidence="1">Uncharacterized protein</fullName>
    </submittedName>
</protein>
<evidence type="ECO:0000313" key="2">
    <source>
        <dbReference type="Proteomes" id="UP001596516"/>
    </source>
</evidence>
<gene>
    <name evidence="1" type="ORF">ACFQXB_11720</name>
</gene>
<organism evidence="1 2">
    <name type="scientific">Plastorhodobacter daqingensis</name>
    <dbReference type="NCBI Taxonomy" id="1387281"/>
    <lineage>
        <taxon>Bacteria</taxon>
        <taxon>Pseudomonadati</taxon>
        <taxon>Pseudomonadota</taxon>
        <taxon>Alphaproteobacteria</taxon>
        <taxon>Rhodobacterales</taxon>
        <taxon>Paracoccaceae</taxon>
        <taxon>Plastorhodobacter</taxon>
    </lineage>
</organism>
<dbReference type="RefSeq" id="WP_377403719.1">
    <property type="nucleotide sequence ID" value="NZ_JBHTFQ010000006.1"/>
</dbReference>
<keyword evidence="2" id="KW-1185">Reference proteome</keyword>
<dbReference type="EMBL" id="JBHTFQ010000006">
    <property type="protein sequence ID" value="MFC7704864.1"/>
    <property type="molecule type" value="Genomic_DNA"/>
</dbReference>
<comment type="caution">
    <text evidence="1">The sequence shown here is derived from an EMBL/GenBank/DDBJ whole genome shotgun (WGS) entry which is preliminary data.</text>
</comment>
<name>A0ABW2UMZ2_9RHOB</name>
<dbReference type="Proteomes" id="UP001596516">
    <property type="component" value="Unassembled WGS sequence"/>
</dbReference>